<dbReference type="EMBL" id="CP121671">
    <property type="protein sequence ID" value="WFT76926.1"/>
    <property type="molecule type" value="Genomic_DNA"/>
</dbReference>
<dbReference type="RefSeq" id="WP_283078866.1">
    <property type="nucleotide sequence ID" value="NZ_CP121671.1"/>
</dbReference>
<keyword evidence="3" id="KW-1185">Reference proteome</keyword>
<gene>
    <name evidence="2" type="ORF">P9989_08315</name>
</gene>
<name>A0ABY8J7S8_9BACI</name>
<dbReference type="InterPro" id="IPR029442">
    <property type="entry name" value="GyrI-like"/>
</dbReference>
<dbReference type="InterPro" id="IPR011256">
    <property type="entry name" value="Reg_factor_effector_dom_sf"/>
</dbReference>
<sequence>MRLVCTTLEEYQQKIPQIVQSLHDRLDEIPNKVNSHLFTGIHMVDATNETDGYWKCVEVTEINEVPEGMDAIVVPSQTYASIDHHGIPWDIHLAYSKMHEFIEQSGYKRVFDAWTLERFDQTQQLEGKICCKLYDPIIK</sequence>
<evidence type="ECO:0000313" key="2">
    <source>
        <dbReference type="EMBL" id="WFT76926.1"/>
    </source>
</evidence>
<feature type="domain" description="GyrI-like small molecule binding" evidence="1">
    <location>
        <begin position="11"/>
        <end position="110"/>
    </location>
</feature>
<evidence type="ECO:0000313" key="3">
    <source>
        <dbReference type="Proteomes" id="UP001221597"/>
    </source>
</evidence>
<dbReference type="Gene3D" id="3.20.80.10">
    <property type="entry name" value="Regulatory factor, effector binding domain"/>
    <property type="match status" value="1"/>
</dbReference>
<accession>A0ABY8J7S8</accession>
<proteinExistence type="predicted"/>
<evidence type="ECO:0000259" key="1">
    <source>
        <dbReference type="Pfam" id="PF06445"/>
    </source>
</evidence>
<dbReference type="SUPFAM" id="SSF55136">
    <property type="entry name" value="Probable bacterial effector-binding domain"/>
    <property type="match status" value="1"/>
</dbReference>
<organism evidence="2 3">
    <name type="scientific">Halobacillus naozhouensis</name>
    <dbReference type="NCBI Taxonomy" id="554880"/>
    <lineage>
        <taxon>Bacteria</taxon>
        <taxon>Bacillati</taxon>
        <taxon>Bacillota</taxon>
        <taxon>Bacilli</taxon>
        <taxon>Bacillales</taxon>
        <taxon>Bacillaceae</taxon>
        <taxon>Halobacillus</taxon>
    </lineage>
</organism>
<reference evidence="2 3" key="1">
    <citation type="submission" date="2023-04" db="EMBL/GenBank/DDBJ databases">
        <title>Genome sequence of Halobacillus naozhouensis KACC 21980.</title>
        <authorList>
            <person name="Kim S."/>
            <person name="Heo J."/>
            <person name="Kwon S.-W."/>
        </authorList>
    </citation>
    <scope>NUCLEOTIDE SEQUENCE [LARGE SCALE GENOMIC DNA]</scope>
    <source>
        <strain evidence="2 3">KCTC 13234</strain>
    </source>
</reference>
<protein>
    <submittedName>
        <fullName evidence="2">GyrI-like domain-containing protein</fullName>
    </submittedName>
</protein>
<dbReference type="Proteomes" id="UP001221597">
    <property type="component" value="Chromosome"/>
</dbReference>
<dbReference type="Pfam" id="PF06445">
    <property type="entry name" value="GyrI-like"/>
    <property type="match status" value="1"/>
</dbReference>